<evidence type="ECO:0000313" key="1">
    <source>
        <dbReference type="EMBL" id="EHK96776.1"/>
    </source>
</evidence>
<dbReference type="Proteomes" id="UP000005446">
    <property type="component" value="Unassembled WGS sequence"/>
</dbReference>
<dbReference type="InParanoid" id="H0EXE8"/>
<reference evidence="1 2" key="1">
    <citation type="journal article" date="2012" name="Eukaryot. Cell">
        <title>Genome sequence of the fungus Glarea lozoyensis: the first genome sequence of a species from the Helotiaceae family.</title>
        <authorList>
            <person name="Youssar L."/>
            <person name="Gruening B.A."/>
            <person name="Erxleben A."/>
            <person name="Guenther S."/>
            <person name="Huettel W."/>
        </authorList>
    </citation>
    <scope>NUCLEOTIDE SEQUENCE [LARGE SCALE GENOMIC DNA]</scope>
    <source>
        <strain evidence="2">ATCC 74030 / MF5533</strain>
    </source>
</reference>
<keyword evidence="2" id="KW-1185">Reference proteome</keyword>
<name>H0EXE8_GLAL7</name>
<sequence>MAGQPPSAVMPFSLWHFGKSEHHRKTQLQNPRRQAARQFGKAAALLVRLVEHSFKSALASGKYRGFLCPERKA</sequence>
<comment type="caution">
    <text evidence="1">The sequence shown here is derived from an EMBL/GenBank/DDBJ whole genome shotgun (WGS) entry which is preliminary data.</text>
</comment>
<protein>
    <submittedName>
        <fullName evidence="1">Uncharacterized protein</fullName>
    </submittedName>
</protein>
<dbReference type="AlphaFoldDB" id="H0EXE8"/>
<organism evidence="1 2">
    <name type="scientific">Glarea lozoyensis (strain ATCC 74030 / MF5533)</name>
    <dbReference type="NCBI Taxonomy" id="1104152"/>
    <lineage>
        <taxon>Eukaryota</taxon>
        <taxon>Fungi</taxon>
        <taxon>Dikarya</taxon>
        <taxon>Ascomycota</taxon>
        <taxon>Pezizomycotina</taxon>
        <taxon>Leotiomycetes</taxon>
        <taxon>Helotiales</taxon>
        <taxon>Helotiaceae</taxon>
        <taxon>Glarea</taxon>
    </lineage>
</organism>
<proteinExistence type="predicted"/>
<accession>H0EXE8</accession>
<dbReference type="HOGENOM" id="CLU_2705023_0_0_1"/>
<evidence type="ECO:0000313" key="2">
    <source>
        <dbReference type="Proteomes" id="UP000005446"/>
    </source>
</evidence>
<dbReference type="EMBL" id="AGUE01000223">
    <property type="protein sequence ID" value="EHK96776.1"/>
    <property type="molecule type" value="Genomic_DNA"/>
</dbReference>
<gene>
    <name evidence="1" type="ORF">M7I_7482</name>
</gene>